<dbReference type="AlphaFoldDB" id="A0A068S5H1"/>
<comment type="caution">
    <text evidence="1">The sequence shown here is derived from an EMBL/GenBank/DDBJ whole genome shotgun (WGS) entry which is preliminary data.</text>
</comment>
<accession>A0A068S5H1</accession>
<evidence type="ECO:0000313" key="1">
    <source>
        <dbReference type="EMBL" id="CDH57509.1"/>
    </source>
</evidence>
<dbReference type="Proteomes" id="UP000027586">
    <property type="component" value="Unassembled WGS sequence"/>
</dbReference>
<name>A0A068S5H1_9FUNG</name>
<reference evidence="1" key="1">
    <citation type="submission" date="2013-08" db="EMBL/GenBank/DDBJ databases">
        <title>Gene expansion shapes genome architecture in the human pathogen Lichtheimia corymbifera: an evolutionary genomics analysis in the ancient terrestrial Mucorales (Mucoromycotina).</title>
        <authorList>
            <person name="Schwartze V.U."/>
            <person name="Winter S."/>
            <person name="Shelest E."/>
            <person name="Marcet-Houben M."/>
            <person name="Horn F."/>
            <person name="Wehner S."/>
            <person name="Hoffmann K."/>
            <person name="Riege K."/>
            <person name="Sammeth M."/>
            <person name="Nowrousian M."/>
            <person name="Valiante V."/>
            <person name="Linde J."/>
            <person name="Jacobsen I.D."/>
            <person name="Marz M."/>
            <person name="Brakhage A.A."/>
            <person name="Gabaldon T."/>
            <person name="Bocker S."/>
            <person name="Voigt K."/>
        </authorList>
    </citation>
    <scope>NUCLEOTIDE SEQUENCE [LARGE SCALE GENOMIC DNA]</scope>
    <source>
        <strain evidence="1">FSU 9682</strain>
    </source>
</reference>
<gene>
    <name evidence="1" type="ORF">LCOR_08439.1</name>
</gene>
<keyword evidence="2" id="KW-1185">Reference proteome</keyword>
<evidence type="ECO:0000313" key="2">
    <source>
        <dbReference type="Proteomes" id="UP000027586"/>
    </source>
</evidence>
<organism evidence="1 2">
    <name type="scientific">Lichtheimia corymbifera JMRC:FSU:9682</name>
    <dbReference type="NCBI Taxonomy" id="1263082"/>
    <lineage>
        <taxon>Eukaryota</taxon>
        <taxon>Fungi</taxon>
        <taxon>Fungi incertae sedis</taxon>
        <taxon>Mucoromycota</taxon>
        <taxon>Mucoromycotina</taxon>
        <taxon>Mucoromycetes</taxon>
        <taxon>Mucorales</taxon>
        <taxon>Lichtheimiaceae</taxon>
        <taxon>Lichtheimia</taxon>
    </lineage>
</organism>
<protein>
    <submittedName>
        <fullName evidence="1">Uncharacterized protein</fullName>
    </submittedName>
</protein>
<sequence length="97" mass="10897">MVIGSLPPVRCYSHAMLGGHQRATFGFKKRARLAFCLGSTTLHHGFSVSSNYQRRVFTYMKKVLVRQCNFWGIIISGFDSQPVSTSMVTVLRLVLSL</sequence>
<dbReference type="EMBL" id="CBTN010000047">
    <property type="protein sequence ID" value="CDH57509.1"/>
    <property type="molecule type" value="Genomic_DNA"/>
</dbReference>
<dbReference type="VEuPathDB" id="FungiDB:LCOR_08439.1"/>
<proteinExistence type="predicted"/>